<feature type="domain" description="Subtilisin-like protease fibronectin type-III" evidence="14">
    <location>
        <begin position="659"/>
        <end position="746"/>
    </location>
</feature>
<dbReference type="GO" id="GO:0004252">
    <property type="term" value="F:serine-type endopeptidase activity"/>
    <property type="evidence" value="ECO:0007669"/>
    <property type="project" value="UniProtKB-UniRule"/>
</dbReference>
<feature type="domain" description="Inhibitor I9" evidence="13">
    <location>
        <begin position="45"/>
        <end position="123"/>
    </location>
</feature>
<organism evidence="15 16">
    <name type="scientific">Dioscorea zingiberensis</name>
    <dbReference type="NCBI Taxonomy" id="325984"/>
    <lineage>
        <taxon>Eukaryota</taxon>
        <taxon>Viridiplantae</taxon>
        <taxon>Streptophyta</taxon>
        <taxon>Embryophyta</taxon>
        <taxon>Tracheophyta</taxon>
        <taxon>Spermatophyta</taxon>
        <taxon>Magnoliopsida</taxon>
        <taxon>Liliopsida</taxon>
        <taxon>Dioscoreales</taxon>
        <taxon>Dioscoreaceae</taxon>
        <taxon>Dioscorea</taxon>
    </lineage>
</organism>
<keyword evidence="7" id="KW-0325">Glycoprotein</keyword>
<dbReference type="Proteomes" id="UP001085076">
    <property type="component" value="Miscellaneous, Linkage group lg07"/>
</dbReference>
<evidence type="ECO:0008006" key="17">
    <source>
        <dbReference type="Google" id="ProtNLM"/>
    </source>
</evidence>
<dbReference type="PROSITE" id="PS51892">
    <property type="entry name" value="SUBTILASE"/>
    <property type="match status" value="1"/>
</dbReference>
<dbReference type="Pfam" id="PF17766">
    <property type="entry name" value="fn3_6"/>
    <property type="match status" value="1"/>
</dbReference>
<dbReference type="Gene3D" id="3.50.30.30">
    <property type="match status" value="1"/>
</dbReference>
<feature type="domain" description="PA" evidence="12">
    <location>
        <begin position="394"/>
        <end position="457"/>
    </location>
</feature>
<comment type="similarity">
    <text evidence="2 9">Belongs to the peptidase S8 family.</text>
</comment>
<evidence type="ECO:0000256" key="2">
    <source>
        <dbReference type="ARBA" id="ARBA00011073"/>
    </source>
</evidence>
<dbReference type="InterPro" id="IPR003137">
    <property type="entry name" value="PA_domain"/>
</dbReference>
<dbReference type="Gene3D" id="3.40.50.200">
    <property type="entry name" value="Peptidase S8/S53 domain"/>
    <property type="match status" value="1"/>
</dbReference>
<dbReference type="OrthoDB" id="206201at2759"/>
<evidence type="ECO:0000256" key="5">
    <source>
        <dbReference type="ARBA" id="ARBA00022801"/>
    </source>
</evidence>
<evidence type="ECO:0000259" key="13">
    <source>
        <dbReference type="Pfam" id="PF05922"/>
    </source>
</evidence>
<dbReference type="Gene3D" id="3.30.70.80">
    <property type="entry name" value="Peptidase S8 propeptide/proteinase inhibitor I9"/>
    <property type="match status" value="1"/>
</dbReference>
<proteinExistence type="inferred from homology"/>
<evidence type="ECO:0000256" key="1">
    <source>
        <dbReference type="ARBA" id="ARBA00004613"/>
    </source>
</evidence>
<keyword evidence="5 9" id="KW-0378">Hydrolase</keyword>
<keyword evidence="6 9" id="KW-0720">Serine protease</keyword>
<keyword evidence="4 10" id="KW-0732">Signal</keyword>
<dbReference type="EMBL" id="JAGGNH010000007">
    <property type="protein sequence ID" value="KAJ0967295.1"/>
    <property type="molecule type" value="Genomic_DNA"/>
</dbReference>
<dbReference type="PROSITE" id="PS51257">
    <property type="entry name" value="PROKAR_LIPOPROTEIN"/>
    <property type="match status" value="1"/>
</dbReference>
<dbReference type="InterPro" id="IPR000209">
    <property type="entry name" value="Peptidase_S8/S53_dom"/>
</dbReference>
<sequence length="752" mass="81163">MSKQFPPFILVFVFLSTFSLFSCCHNSHGFPAVSIVEGNASKIQTYIVHVESPGKGELLSAEDRRNWHESFLPSLHLDSGEPRLVYSYTHAISGFAARLKLEDVKAMEAKEGFLHAQVDKELEILTTYTPAFSGLNQWKGMWWDSDFGAGMIIGVIDTGILPTHPSFSDDGMSPPPIKWRGRCDFNNASLCNNKLIGARSFKAGYDVSSPLDEHGHGTHTAGTVAGSRVYDAHVLGSARGSASGIAPKAHLAIYKVVHNNQGFDSDLLAAIDQAILDGVDVLSISLGRVSEQLYDSAAIVGSLAAMERGVLTCGAAGNNGPYPSVIANDAPWMLTVGAGTTDRRITVTVKLGNEMEVDGEAVYQMNHLETTPPSPIAYPGYNGILDFKHCKPNILPTIEIQGKIVICWADNDGNVEQGIAVKRAGGAGMILLNSAFQSATTIVEAHVLPAAHLSHKETMKFLSYIDLPSNTCPTATIITKGTSFRAQPSPAVASFSSRGPSLINGGILKPDMISPGVNILAAWPLDIDLSQSTPFNFMSGTSVSTAHIAGIAAMLRSTHPEWSPAMIKSAIMTTAYTQDLDGNHITSEYPDNAPASDFFALGAGHVNPSGAQDPGLVYDIEPSDYINYLCGLRLTDREVSVIARQNVQCSNVQKIGIEELNYPSISLSMKLDWNKTITRNVTNVGEAHSVYFVHVDQPEGATMEVSPDILYFTRKNQKRSFTIEFGTKDDYTGRGRVSEGQLLWVGTLSIHL</sequence>
<name>A0A9D5C6I9_9LILI</name>
<feature type="domain" description="Peptidase S8/S53" evidence="11">
    <location>
        <begin position="148"/>
        <end position="585"/>
    </location>
</feature>
<dbReference type="InterPro" id="IPR034197">
    <property type="entry name" value="Peptidases_S8_3"/>
</dbReference>
<evidence type="ECO:0000259" key="14">
    <source>
        <dbReference type="Pfam" id="PF17766"/>
    </source>
</evidence>
<evidence type="ECO:0000256" key="7">
    <source>
        <dbReference type="ARBA" id="ARBA00023180"/>
    </source>
</evidence>
<feature type="signal peptide" evidence="10">
    <location>
        <begin position="1"/>
        <end position="24"/>
    </location>
</feature>
<evidence type="ECO:0000259" key="12">
    <source>
        <dbReference type="Pfam" id="PF02225"/>
    </source>
</evidence>
<dbReference type="GO" id="GO:0005576">
    <property type="term" value="C:extracellular region"/>
    <property type="evidence" value="ECO:0007669"/>
    <property type="project" value="UniProtKB-SubCell"/>
</dbReference>
<keyword evidence="16" id="KW-1185">Reference proteome</keyword>
<reference evidence="15" key="2">
    <citation type="journal article" date="2022" name="Hortic Res">
        <title>The genome of Dioscorea zingiberensis sheds light on the biosynthesis, origin and evolution of the medicinally important diosgenin saponins.</title>
        <authorList>
            <person name="Li Y."/>
            <person name="Tan C."/>
            <person name="Li Z."/>
            <person name="Guo J."/>
            <person name="Li S."/>
            <person name="Chen X."/>
            <person name="Wang C."/>
            <person name="Dai X."/>
            <person name="Yang H."/>
            <person name="Song W."/>
            <person name="Hou L."/>
            <person name="Xu J."/>
            <person name="Tong Z."/>
            <person name="Xu A."/>
            <person name="Yuan X."/>
            <person name="Wang W."/>
            <person name="Yang Q."/>
            <person name="Chen L."/>
            <person name="Sun Z."/>
            <person name="Wang K."/>
            <person name="Pan B."/>
            <person name="Chen J."/>
            <person name="Bao Y."/>
            <person name="Liu F."/>
            <person name="Qi X."/>
            <person name="Gang D.R."/>
            <person name="Wen J."/>
            <person name="Li J."/>
        </authorList>
    </citation>
    <scope>NUCLEOTIDE SEQUENCE</scope>
    <source>
        <strain evidence="15">Dzin_1.0</strain>
    </source>
</reference>
<dbReference type="Gene3D" id="2.60.40.2310">
    <property type="match status" value="1"/>
</dbReference>
<dbReference type="Pfam" id="PF00082">
    <property type="entry name" value="Peptidase_S8"/>
    <property type="match status" value="1"/>
</dbReference>
<feature type="chain" id="PRO_5038912551" description="Subtilisin-like protease SBT1.2" evidence="10">
    <location>
        <begin position="25"/>
        <end position="752"/>
    </location>
</feature>
<evidence type="ECO:0000313" key="16">
    <source>
        <dbReference type="Proteomes" id="UP001085076"/>
    </source>
</evidence>
<dbReference type="InterPro" id="IPR037045">
    <property type="entry name" value="S8pro/Inhibitor_I9_sf"/>
</dbReference>
<evidence type="ECO:0000256" key="8">
    <source>
        <dbReference type="PIRSR" id="PIRSR615500-1"/>
    </source>
</evidence>
<comment type="caution">
    <text evidence="15">The sequence shown here is derived from an EMBL/GenBank/DDBJ whole genome shotgun (WGS) entry which is preliminary data.</text>
</comment>
<feature type="active site" description="Charge relay system" evidence="8 9">
    <location>
        <position position="216"/>
    </location>
</feature>
<dbReference type="SUPFAM" id="SSF52743">
    <property type="entry name" value="Subtilisin-like"/>
    <property type="match status" value="1"/>
</dbReference>
<dbReference type="InterPro" id="IPR010259">
    <property type="entry name" value="S8pro/Inhibitor_I9"/>
</dbReference>
<evidence type="ECO:0000256" key="6">
    <source>
        <dbReference type="ARBA" id="ARBA00022825"/>
    </source>
</evidence>
<dbReference type="AlphaFoldDB" id="A0A9D5C6I9"/>
<evidence type="ECO:0000256" key="4">
    <source>
        <dbReference type="ARBA" id="ARBA00022729"/>
    </source>
</evidence>
<dbReference type="InterPro" id="IPR036852">
    <property type="entry name" value="Peptidase_S8/S53_dom_sf"/>
</dbReference>
<dbReference type="Pfam" id="PF02225">
    <property type="entry name" value="PA"/>
    <property type="match status" value="1"/>
</dbReference>
<protein>
    <recommendedName>
        <fullName evidence="17">Subtilisin-like protease SBT1.2</fullName>
    </recommendedName>
</protein>
<dbReference type="PANTHER" id="PTHR10795">
    <property type="entry name" value="PROPROTEIN CONVERTASE SUBTILISIN/KEXIN"/>
    <property type="match status" value="1"/>
</dbReference>
<feature type="active site" description="Charge relay system" evidence="8 9">
    <location>
        <position position="542"/>
    </location>
</feature>
<evidence type="ECO:0000256" key="10">
    <source>
        <dbReference type="SAM" id="SignalP"/>
    </source>
</evidence>
<dbReference type="InterPro" id="IPR023827">
    <property type="entry name" value="Peptidase_S8_Asp-AS"/>
</dbReference>
<evidence type="ECO:0000313" key="15">
    <source>
        <dbReference type="EMBL" id="KAJ0967295.1"/>
    </source>
</evidence>
<evidence type="ECO:0000256" key="3">
    <source>
        <dbReference type="ARBA" id="ARBA00022670"/>
    </source>
</evidence>
<dbReference type="InterPro" id="IPR045051">
    <property type="entry name" value="SBT"/>
</dbReference>
<gene>
    <name evidence="15" type="ORF">J5N97_024212</name>
</gene>
<dbReference type="CDD" id="cd04852">
    <property type="entry name" value="Peptidases_S8_3"/>
    <property type="match status" value="1"/>
</dbReference>
<dbReference type="CDD" id="cd02120">
    <property type="entry name" value="PA_subtilisin_like"/>
    <property type="match status" value="1"/>
</dbReference>
<accession>A0A9D5C6I9</accession>
<feature type="active site" description="Charge relay system" evidence="8 9">
    <location>
        <position position="157"/>
    </location>
</feature>
<dbReference type="PROSITE" id="PS00136">
    <property type="entry name" value="SUBTILASE_ASP"/>
    <property type="match status" value="1"/>
</dbReference>
<dbReference type="GO" id="GO:0006508">
    <property type="term" value="P:proteolysis"/>
    <property type="evidence" value="ECO:0007669"/>
    <property type="project" value="UniProtKB-KW"/>
</dbReference>
<evidence type="ECO:0000259" key="11">
    <source>
        <dbReference type="Pfam" id="PF00082"/>
    </source>
</evidence>
<dbReference type="Pfam" id="PF05922">
    <property type="entry name" value="Inhibitor_I9"/>
    <property type="match status" value="1"/>
</dbReference>
<dbReference type="PRINTS" id="PR00723">
    <property type="entry name" value="SUBTILISIN"/>
</dbReference>
<dbReference type="InterPro" id="IPR015500">
    <property type="entry name" value="Peptidase_S8_subtilisin-rel"/>
</dbReference>
<keyword evidence="3 9" id="KW-0645">Protease</keyword>
<reference evidence="15" key="1">
    <citation type="submission" date="2021-03" db="EMBL/GenBank/DDBJ databases">
        <authorList>
            <person name="Li Z."/>
            <person name="Yang C."/>
        </authorList>
    </citation>
    <scope>NUCLEOTIDE SEQUENCE</scope>
    <source>
        <strain evidence="15">Dzin_1.0</strain>
        <tissue evidence="15">Leaf</tissue>
    </source>
</reference>
<comment type="subcellular location">
    <subcellularLocation>
        <location evidence="1">Secreted</location>
    </subcellularLocation>
</comment>
<dbReference type="InterPro" id="IPR041469">
    <property type="entry name" value="Subtilisin-like_FN3"/>
</dbReference>
<evidence type="ECO:0000256" key="9">
    <source>
        <dbReference type="PROSITE-ProRule" id="PRU01240"/>
    </source>
</evidence>